<proteinExistence type="predicted"/>
<dbReference type="PANTHER" id="PTHR34118:SF1">
    <property type="entry name" value="NF-KAPPA-B INHIBITOR-LIKE PROTEIN"/>
    <property type="match status" value="1"/>
</dbReference>
<dbReference type="AlphaFoldDB" id="A0AAW0LSA4"/>
<dbReference type="Proteomes" id="UP000237347">
    <property type="component" value="Unassembled WGS sequence"/>
</dbReference>
<sequence length="433" mass="48126">MDTLSRVRCFTTSTSSSNILFPRISPTPRSTLPTVSVLRTSPRPVSGVAEEDVLQMSFKERKLSGDFISKASDIFWQREVQQFVDADAGEPADTPQQAEQKDNCSFHREEPGLDCPVTMDTLSRVRCFTTSTSSSNIPFPRISPTPRSTLPTVSVLRTSPRPVSGVAEEDVLQMFFKERKLSGDFISKASDIFWQREVQQFVDADAGEPADTPQQAEQVMESDNDGGFLKLSRTYEWVSGDNSAPVNKKAIAKALQDDSERRKKLNLLNYEALKREMMLLSVGIGTACSGYCLIVLSAQAAVSYGTGVLFSCLYLQLLYKHVDNLSREIVPQVFTQKKKKKIGIRSEDLKDSIEKAIKGSGIALSSPRLVIPAAIYGLWILSHQYFSNDLFDFQLVPAMVGMFVYKAAALVQVYRDNEDLQFVFPENGDGSSD</sequence>
<evidence type="ECO:0000313" key="2">
    <source>
        <dbReference type="Proteomes" id="UP000237347"/>
    </source>
</evidence>
<evidence type="ECO:0000313" key="1">
    <source>
        <dbReference type="EMBL" id="KAK7853378.1"/>
    </source>
</evidence>
<gene>
    <name evidence="1" type="ORF">CFP56_036110</name>
</gene>
<dbReference type="EMBL" id="PKMF04000066">
    <property type="protein sequence ID" value="KAK7853378.1"/>
    <property type="molecule type" value="Genomic_DNA"/>
</dbReference>
<accession>A0AAW0LSA4</accession>
<dbReference type="PANTHER" id="PTHR34118">
    <property type="entry name" value="NF-KAPPA-B INHIBITOR-LIKE PROTEIN-RELATED"/>
    <property type="match status" value="1"/>
</dbReference>
<reference evidence="1 2" key="1">
    <citation type="journal article" date="2018" name="Sci. Data">
        <title>The draft genome sequence of cork oak.</title>
        <authorList>
            <person name="Ramos A.M."/>
            <person name="Usie A."/>
            <person name="Barbosa P."/>
            <person name="Barros P.M."/>
            <person name="Capote T."/>
            <person name="Chaves I."/>
            <person name="Simoes F."/>
            <person name="Abreu I."/>
            <person name="Carrasquinho I."/>
            <person name="Faro C."/>
            <person name="Guimaraes J.B."/>
            <person name="Mendonca D."/>
            <person name="Nobrega F."/>
            <person name="Rodrigues L."/>
            <person name="Saibo N.J.M."/>
            <person name="Varela M.C."/>
            <person name="Egas C."/>
            <person name="Matos J."/>
            <person name="Miguel C.M."/>
            <person name="Oliveira M.M."/>
            <person name="Ricardo C.P."/>
            <person name="Goncalves S."/>
        </authorList>
    </citation>
    <scope>NUCLEOTIDE SEQUENCE [LARGE SCALE GENOMIC DNA]</scope>
    <source>
        <strain evidence="2">cv. HL8</strain>
    </source>
</reference>
<name>A0AAW0LSA4_QUESU</name>
<protein>
    <recommendedName>
        <fullName evidence="3">NF-kappa-B inhibitor-like protein 2</fullName>
    </recommendedName>
</protein>
<evidence type="ECO:0008006" key="3">
    <source>
        <dbReference type="Google" id="ProtNLM"/>
    </source>
</evidence>
<keyword evidence="2" id="KW-1185">Reference proteome</keyword>
<comment type="caution">
    <text evidence="1">The sequence shown here is derived from an EMBL/GenBank/DDBJ whole genome shotgun (WGS) entry which is preliminary data.</text>
</comment>
<organism evidence="1 2">
    <name type="scientific">Quercus suber</name>
    <name type="common">Cork oak</name>
    <dbReference type="NCBI Taxonomy" id="58331"/>
    <lineage>
        <taxon>Eukaryota</taxon>
        <taxon>Viridiplantae</taxon>
        <taxon>Streptophyta</taxon>
        <taxon>Embryophyta</taxon>
        <taxon>Tracheophyta</taxon>
        <taxon>Spermatophyta</taxon>
        <taxon>Magnoliopsida</taxon>
        <taxon>eudicotyledons</taxon>
        <taxon>Gunneridae</taxon>
        <taxon>Pentapetalae</taxon>
        <taxon>rosids</taxon>
        <taxon>fabids</taxon>
        <taxon>Fagales</taxon>
        <taxon>Fagaceae</taxon>
        <taxon>Quercus</taxon>
    </lineage>
</organism>